<dbReference type="EMBL" id="UIHC01000039">
    <property type="protein sequence ID" value="SUZ33166.1"/>
    <property type="molecule type" value="Genomic_DNA"/>
</dbReference>
<protein>
    <submittedName>
        <fullName evidence="2">Uncharacterized protein</fullName>
    </submittedName>
</protein>
<reference evidence="3" key="1">
    <citation type="submission" date="2018-08" db="EMBL/GenBank/DDBJ databases">
        <authorList>
            <person name="Rodrigo-Torres L."/>
            <person name="Arahal R. D."/>
            <person name="Lucena T."/>
        </authorList>
    </citation>
    <scope>NUCLEOTIDE SEQUENCE [LARGE SCALE GENOMIC DNA]</scope>
    <source>
        <strain evidence="3">CECT 7235</strain>
    </source>
</reference>
<evidence type="ECO:0000313" key="3">
    <source>
        <dbReference type="Proteomes" id="UP000272908"/>
    </source>
</evidence>
<proteinExistence type="predicted"/>
<feature type="region of interest" description="Disordered" evidence="1">
    <location>
        <begin position="13"/>
        <end position="37"/>
    </location>
</feature>
<gene>
    <name evidence="2" type="ORF">ROE7235_02934</name>
</gene>
<keyword evidence="3" id="KW-1185">Reference proteome</keyword>
<organism evidence="2 3">
    <name type="scientific">Roseinatronobacter ekhonensis</name>
    <dbReference type="NCBI Taxonomy" id="254356"/>
    <lineage>
        <taxon>Bacteria</taxon>
        <taxon>Pseudomonadati</taxon>
        <taxon>Pseudomonadota</taxon>
        <taxon>Alphaproteobacteria</taxon>
        <taxon>Rhodobacterales</taxon>
        <taxon>Paracoccaceae</taxon>
        <taxon>Roseinatronobacter</taxon>
    </lineage>
</organism>
<evidence type="ECO:0000313" key="2">
    <source>
        <dbReference type="EMBL" id="SUZ33166.1"/>
    </source>
</evidence>
<sequence length="92" mass="9301">MIVAYPSVAPDPRVGAISSPPWGSGRGRSGSQATREKSCLRRAPWVGGSGIRAKCSPFDNNAIPAPGLTRGPAANCCPTPEAPGQARGAGCL</sequence>
<accession>A0A3B0MZE7</accession>
<name>A0A3B0MZE7_9RHOB</name>
<dbReference type="AlphaFoldDB" id="A0A3B0MZE7"/>
<evidence type="ECO:0000256" key="1">
    <source>
        <dbReference type="SAM" id="MobiDB-lite"/>
    </source>
</evidence>
<dbReference type="Proteomes" id="UP000272908">
    <property type="component" value="Unassembled WGS sequence"/>
</dbReference>